<organism evidence="2 3">
    <name type="scientific">Mikania micrantha</name>
    <name type="common">bitter vine</name>
    <dbReference type="NCBI Taxonomy" id="192012"/>
    <lineage>
        <taxon>Eukaryota</taxon>
        <taxon>Viridiplantae</taxon>
        <taxon>Streptophyta</taxon>
        <taxon>Embryophyta</taxon>
        <taxon>Tracheophyta</taxon>
        <taxon>Spermatophyta</taxon>
        <taxon>Magnoliopsida</taxon>
        <taxon>eudicotyledons</taxon>
        <taxon>Gunneridae</taxon>
        <taxon>Pentapetalae</taxon>
        <taxon>asterids</taxon>
        <taxon>campanulids</taxon>
        <taxon>Asterales</taxon>
        <taxon>Asteraceae</taxon>
        <taxon>Asteroideae</taxon>
        <taxon>Heliantheae alliance</taxon>
        <taxon>Eupatorieae</taxon>
        <taxon>Mikania</taxon>
    </lineage>
</organism>
<comment type="caution">
    <text evidence="2">The sequence shown here is derived from an EMBL/GenBank/DDBJ whole genome shotgun (WGS) entry which is preliminary data.</text>
</comment>
<feature type="transmembrane region" description="Helical" evidence="1">
    <location>
        <begin position="272"/>
        <end position="296"/>
    </location>
</feature>
<protein>
    <submittedName>
        <fullName evidence="2">Uncharacterized protein</fullName>
    </submittedName>
</protein>
<keyword evidence="1" id="KW-1133">Transmembrane helix</keyword>
<reference evidence="2 3" key="1">
    <citation type="submission" date="2019-05" db="EMBL/GenBank/DDBJ databases">
        <title>Mikania micrantha, genome provides insights into the molecular mechanism of rapid growth.</title>
        <authorList>
            <person name="Liu B."/>
        </authorList>
    </citation>
    <scope>NUCLEOTIDE SEQUENCE [LARGE SCALE GENOMIC DNA]</scope>
    <source>
        <strain evidence="2">NLD-2019</strain>
        <tissue evidence="2">Leaf</tissue>
    </source>
</reference>
<accession>A0A5N6LA22</accession>
<proteinExistence type="predicted"/>
<sequence length="417" mass="48044">MLLWQRPQEKKGFIVQGNTLLFANFIFFYSFFCCIFQLLMKIFTYGFWHLMWKNPLFKQSLQTSTAIVLHEVVTLFQEHGLVVEDFITSEPHKRNRSHYANLAPYGQFHVFLSALFAPLVVIIIDFGAYASVAKTTGKEGLYCSRVATLHHDELEHEDWEHGLVVEDFITSEPHKRNRSHYANLAPYGQFHVFLSALFAPLVVIIIDFGAYASVAKTTGKEGLYCSRVATLHHDELEHEDWEHGLVVEDFITSEPHKRNRSHYANLAPYGQFHVFLSALFAPLVVIIIDFGAYASVAKTTGKEGLYCSRVATLHHDELEHEDWPYEPCRRTLTNGRGPKDTIQHKCFCKNAQEHGLVVEDFITNEPHKRNRSHYANLAPYGLLLCTMMSWSMKNGVATLDHDELEREEWVSKLRNRL</sequence>
<feature type="transmembrane region" description="Helical" evidence="1">
    <location>
        <begin position="108"/>
        <end position="132"/>
    </location>
</feature>
<evidence type="ECO:0000313" key="3">
    <source>
        <dbReference type="Proteomes" id="UP000326396"/>
    </source>
</evidence>
<dbReference type="AlphaFoldDB" id="A0A5N6LA22"/>
<feature type="transmembrane region" description="Helical" evidence="1">
    <location>
        <begin position="184"/>
        <end position="206"/>
    </location>
</feature>
<evidence type="ECO:0000256" key="1">
    <source>
        <dbReference type="SAM" id="Phobius"/>
    </source>
</evidence>
<keyword evidence="1" id="KW-0472">Membrane</keyword>
<feature type="transmembrane region" description="Helical" evidence="1">
    <location>
        <begin position="21"/>
        <end position="48"/>
    </location>
</feature>
<name>A0A5N6LA22_9ASTR</name>
<keyword evidence="1" id="KW-0812">Transmembrane</keyword>
<keyword evidence="3" id="KW-1185">Reference proteome</keyword>
<evidence type="ECO:0000313" key="2">
    <source>
        <dbReference type="EMBL" id="KAC9884513.1"/>
    </source>
</evidence>
<gene>
    <name evidence="2" type="ORF">E3N88_45141</name>
</gene>
<dbReference type="EMBL" id="SZYD01002146">
    <property type="protein sequence ID" value="KAC9884513.1"/>
    <property type="molecule type" value="Genomic_DNA"/>
</dbReference>
<dbReference type="Proteomes" id="UP000326396">
    <property type="component" value="Unassembled WGS sequence"/>
</dbReference>